<dbReference type="EMBL" id="CP030057">
    <property type="protein sequence ID" value="QOZ62141.1"/>
    <property type="molecule type" value="Genomic_DNA"/>
</dbReference>
<dbReference type="Pfam" id="PF13924">
    <property type="entry name" value="Lipocalin_5"/>
    <property type="match status" value="1"/>
</dbReference>
<sequence>MARLVALFVALYSYFPSGPASADEASNVLVGSWKLTSWTIQIVGGDATEPFGPNPKRRAAFTPDGYVAFIIVGANRKPATNDDESAALLKSLLVYTGKFTIEGDKFTTKVDMSGNELLTGLDQVRFFKLEGDRLSLRTAEQVSSVGIYQGKKVVGALTWEREH</sequence>
<organism evidence="3 6">
    <name type="scientific">Bradyrhizobium guangdongense</name>
    <dbReference type="NCBI Taxonomy" id="1325090"/>
    <lineage>
        <taxon>Bacteria</taxon>
        <taxon>Pseudomonadati</taxon>
        <taxon>Pseudomonadota</taxon>
        <taxon>Alphaproteobacteria</taxon>
        <taxon>Hyphomicrobiales</taxon>
        <taxon>Nitrobacteraceae</taxon>
        <taxon>Bradyrhizobium</taxon>
    </lineage>
</organism>
<dbReference type="AlphaFoldDB" id="A0A410VBI2"/>
<gene>
    <name evidence="3" type="ORF">GCM10010987_40730</name>
    <name evidence="4" type="ORF">XH86_27965</name>
</gene>
<evidence type="ECO:0000313" key="3">
    <source>
        <dbReference type="EMBL" id="GGI26705.1"/>
    </source>
</evidence>
<evidence type="ECO:0000313" key="5">
    <source>
        <dbReference type="Proteomes" id="UP000593880"/>
    </source>
</evidence>
<feature type="signal peptide" evidence="1">
    <location>
        <begin position="1"/>
        <end position="22"/>
    </location>
</feature>
<evidence type="ECO:0000256" key="1">
    <source>
        <dbReference type="SAM" id="SignalP"/>
    </source>
</evidence>
<dbReference type="Proteomes" id="UP000593880">
    <property type="component" value="Chromosome"/>
</dbReference>
<name>A0A410VBI2_9BRAD</name>
<reference evidence="3" key="3">
    <citation type="submission" date="2022-12" db="EMBL/GenBank/DDBJ databases">
        <authorList>
            <person name="Sun Q."/>
            <person name="Zhou Y."/>
        </authorList>
    </citation>
    <scope>NUCLEOTIDE SEQUENCE</scope>
    <source>
        <strain evidence="3">CGMCC 1.15034</strain>
    </source>
</reference>
<keyword evidence="1" id="KW-0732">Signal</keyword>
<dbReference type="RefSeq" id="WP_128967730.1">
    <property type="nucleotide sequence ID" value="NZ_BMHC01000008.1"/>
</dbReference>
<proteinExistence type="predicted"/>
<protein>
    <recommendedName>
        <fullName evidence="2">Lipocalin-like domain-containing protein</fullName>
    </recommendedName>
</protein>
<dbReference type="EMBL" id="BMHC01000008">
    <property type="protein sequence ID" value="GGI26705.1"/>
    <property type="molecule type" value="Genomic_DNA"/>
</dbReference>
<dbReference type="InterPro" id="IPR024311">
    <property type="entry name" value="Lipocalin-like"/>
</dbReference>
<reference evidence="3" key="1">
    <citation type="journal article" date="2014" name="Int. J. Syst. Evol. Microbiol.">
        <title>Complete genome sequence of Corynebacterium casei LMG S-19264T (=DSM 44701T), isolated from a smear-ripened cheese.</title>
        <authorList>
            <consortium name="US DOE Joint Genome Institute (JGI-PGF)"/>
            <person name="Walter F."/>
            <person name="Albersmeier A."/>
            <person name="Kalinowski J."/>
            <person name="Ruckert C."/>
        </authorList>
    </citation>
    <scope>NUCLEOTIDE SEQUENCE</scope>
    <source>
        <strain evidence="3">CGMCC 1.15034</strain>
    </source>
</reference>
<evidence type="ECO:0000313" key="6">
    <source>
        <dbReference type="Proteomes" id="UP000625079"/>
    </source>
</evidence>
<dbReference type="Proteomes" id="UP000625079">
    <property type="component" value="Unassembled WGS sequence"/>
</dbReference>
<accession>A0A410VBI2</accession>
<feature type="domain" description="Lipocalin-like" evidence="2">
    <location>
        <begin position="30"/>
        <end position="161"/>
    </location>
</feature>
<feature type="chain" id="PRO_5044601310" description="Lipocalin-like domain-containing protein" evidence="1">
    <location>
        <begin position="23"/>
        <end position="163"/>
    </location>
</feature>
<evidence type="ECO:0000259" key="2">
    <source>
        <dbReference type="Pfam" id="PF13924"/>
    </source>
</evidence>
<dbReference type="OrthoDB" id="8370150at2"/>
<keyword evidence="5" id="KW-1185">Reference proteome</keyword>
<reference evidence="4 5" key="2">
    <citation type="submission" date="2018-06" db="EMBL/GenBank/DDBJ databases">
        <title>Comparative genomics of rhizobia nodulating Arachis hypogaea in China.</title>
        <authorList>
            <person name="Li Y."/>
        </authorList>
    </citation>
    <scope>NUCLEOTIDE SEQUENCE [LARGE SCALE GENOMIC DNA]</scope>
    <source>
        <strain evidence="4 5">CCBAU 51658</strain>
    </source>
</reference>
<evidence type="ECO:0000313" key="4">
    <source>
        <dbReference type="EMBL" id="QOZ62141.1"/>
    </source>
</evidence>